<dbReference type="UniPathway" id="UPA01057">
    <property type="reaction ID" value="UER00165"/>
</dbReference>
<dbReference type="GeneID" id="98318603"/>
<dbReference type="Gene3D" id="3.20.20.120">
    <property type="entry name" value="Enolase-like C-terminal domain"/>
    <property type="match status" value="1"/>
</dbReference>
<dbReference type="SUPFAM" id="SSF54826">
    <property type="entry name" value="Enolase N-terminal domain-like"/>
    <property type="match status" value="1"/>
</dbReference>
<name>A0A0R1VKT4_9LACO</name>
<sequence length="374" mass="41407">MKLSRLALLPVKLQLKQPFATSHGNTSSRPLTLIEAVAENGLHGYGELEAFAEPTYLAETQLTARWIIQTQIIPRLRGKNLWQPQDFSMLTADIQGNQAAKAAVEMAIWDIFAQQHQLSLAEYLGQFISVKPRTEIAVGISLGAQAEFAVQQQIIQQALVAGYQRIKLKLRNATELMQAIKLLQKFPQAKFMLDANSCLSYQQLPQLQKLAALPNLLLVEQPLRTTDLVEHAQLQQKLSLAICLDENILSLDDVKTAVALGSCRAINLKASRVGGFTVALQIIKYCQQQQLKLWCGGMLEGGIGRAASLALASLPVFDYPGDLSASERYYQTDLINERFILKNGQIKLPQQTGLGVSLQAEYIKKFADQPNLLV</sequence>
<dbReference type="InterPro" id="IPR029017">
    <property type="entry name" value="Enolase-like_N"/>
</dbReference>
<dbReference type="PATRIC" id="fig|1423750.3.peg.587"/>
<dbReference type="Gene3D" id="3.30.390.10">
    <property type="entry name" value="Enolase-like, N-terminal domain"/>
    <property type="match status" value="1"/>
</dbReference>
<dbReference type="GO" id="GO:0009234">
    <property type="term" value="P:menaquinone biosynthetic process"/>
    <property type="evidence" value="ECO:0007669"/>
    <property type="project" value="UniProtKB-UniRule"/>
</dbReference>
<dbReference type="UniPathway" id="UPA00079"/>
<evidence type="ECO:0000313" key="8">
    <source>
        <dbReference type="EMBL" id="KRM06424.1"/>
    </source>
</evidence>
<feature type="domain" description="Mandelate racemase/muconate lactonizing enzyme C-terminal" evidence="7">
    <location>
        <begin position="151"/>
        <end position="241"/>
    </location>
</feature>
<dbReference type="InterPro" id="IPR010197">
    <property type="entry name" value="OSBS/NAAAR"/>
</dbReference>
<dbReference type="Proteomes" id="UP000051451">
    <property type="component" value="Unassembled WGS sequence"/>
</dbReference>
<evidence type="ECO:0000256" key="2">
    <source>
        <dbReference type="ARBA" id="ARBA00022723"/>
    </source>
</evidence>
<dbReference type="SMART" id="SM00922">
    <property type="entry name" value="MR_MLE"/>
    <property type="match status" value="1"/>
</dbReference>
<evidence type="ECO:0000256" key="3">
    <source>
        <dbReference type="ARBA" id="ARBA00022842"/>
    </source>
</evidence>
<keyword evidence="2" id="KW-0479">Metal-binding</keyword>
<dbReference type="InterPro" id="IPR013342">
    <property type="entry name" value="Mandelate_racemase_C"/>
</dbReference>
<dbReference type="GO" id="GO:0046872">
    <property type="term" value="F:metal ion binding"/>
    <property type="evidence" value="ECO:0007669"/>
    <property type="project" value="UniProtKB-KW"/>
</dbReference>
<keyword evidence="4" id="KW-0456">Lyase</keyword>
<dbReference type="Pfam" id="PF13378">
    <property type="entry name" value="MR_MLE_C"/>
    <property type="match status" value="1"/>
</dbReference>
<evidence type="ECO:0000256" key="1">
    <source>
        <dbReference type="ARBA" id="ARBA00001968"/>
    </source>
</evidence>
<dbReference type="InterPro" id="IPR036849">
    <property type="entry name" value="Enolase-like_C_sf"/>
</dbReference>
<evidence type="ECO:0000259" key="7">
    <source>
        <dbReference type="SMART" id="SM00922"/>
    </source>
</evidence>
<dbReference type="SFLD" id="SFLDS00001">
    <property type="entry name" value="Enolase"/>
    <property type="match status" value="1"/>
</dbReference>
<dbReference type="GO" id="GO:0043748">
    <property type="term" value="F:O-succinylbenzoate synthase activity"/>
    <property type="evidence" value="ECO:0007669"/>
    <property type="project" value="UniProtKB-EC"/>
</dbReference>
<comment type="cofactor">
    <cofactor evidence="1">
        <name>a divalent metal cation</name>
        <dbReference type="ChEBI" id="CHEBI:60240"/>
    </cofactor>
</comment>
<dbReference type="InterPro" id="IPR013341">
    <property type="entry name" value="Mandelate_racemase_N_dom"/>
</dbReference>
<dbReference type="InterPro" id="IPR029065">
    <property type="entry name" value="Enolase_C-like"/>
</dbReference>
<keyword evidence="9" id="KW-1185">Reference proteome</keyword>
<dbReference type="STRING" id="1423750.FC89_GL000569"/>
<dbReference type="SFLD" id="SFLDF00009">
    <property type="entry name" value="o-succinylbenzoate_synthase"/>
    <property type="match status" value="1"/>
</dbReference>
<organism evidence="8 9">
    <name type="scientific">Liquorilactobacillus ghanensis DSM 18630</name>
    <dbReference type="NCBI Taxonomy" id="1423750"/>
    <lineage>
        <taxon>Bacteria</taxon>
        <taxon>Bacillati</taxon>
        <taxon>Bacillota</taxon>
        <taxon>Bacilli</taxon>
        <taxon>Lactobacillales</taxon>
        <taxon>Lactobacillaceae</taxon>
        <taxon>Liquorilactobacillus</taxon>
    </lineage>
</organism>
<keyword evidence="3" id="KW-0460">Magnesium</keyword>
<dbReference type="AlphaFoldDB" id="A0A0R1VKT4"/>
<evidence type="ECO:0000256" key="5">
    <source>
        <dbReference type="ARBA" id="ARBA00029491"/>
    </source>
</evidence>
<evidence type="ECO:0000313" key="9">
    <source>
        <dbReference type="Proteomes" id="UP000051451"/>
    </source>
</evidence>
<dbReference type="GO" id="GO:0016854">
    <property type="term" value="F:racemase and epimerase activity"/>
    <property type="evidence" value="ECO:0007669"/>
    <property type="project" value="UniProtKB-ARBA"/>
</dbReference>
<gene>
    <name evidence="8" type="ORF">FC89_GL000569</name>
</gene>
<reference evidence="8 9" key="1">
    <citation type="journal article" date="2015" name="Genome Announc.">
        <title>Expanding the biotechnology potential of lactobacilli through comparative genomics of 213 strains and associated genera.</title>
        <authorList>
            <person name="Sun Z."/>
            <person name="Harris H.M."/>
            <person name="McCann A."/>
            <person name="Guo C."/>
            <person name="Argimon S."/>
            <person name="Zhang W."/>
            <person name="Yang X."/>
            <person name="Jeffery I.B."/>
            <person name="Cooney J.C."/>
            <person name="Kagawa T.F."/>
            <person name="Liu W."/>
            <person name="Song Y."/>
            <person name="Salvetti E."/>
            <person name="Wrobel A."/>
            <person name="Rasinkangas P."/>
            <person name="Parkhill J."/>
            <person name="Rea M.C."/>
            <person name="O'Sullivan O."/>
            <person name="Ritari J."/>
            <person name="Douillard F.P."/>
            <person name="Paul Ross R."/>
            <person name="Yang R."/>
            <person name="Briner A.E."/>
            <person name="Felis G.E."/>
            <person name="de Vos W.M."/>
            <person name="Barrangou R."/>
            <person name="Klaenhammer T.R."/>
            <person name="Caufield P.W."/>
            <person name="Cui Y."/>
            <person name="Zhang H."/>
            <person name="O'Toole P.W."/>
        </authorList>
    </citation>
    <scope>NUCLEOTIDE SEQUENCE [LARGE SCALE GENOMIC DNA]</scope>
    <source>
        <strain evidence="8 9">DSM 18630</strain>
    </source>
</reference>
<protein>
    <recommendedName>
        <fullName evidence="5 6">o-succinylbenzoate synthase</fullName>
        <ecNumber evidence="5 6">4.2.1.113</ecNumber>
    </recommendedName>
</protein>
<dbReference type="RefSeq" id="WP_057871342.1">
    <property type="nucleotide sequence ID" value="NZ_AZGB01000015.1"/>
</dbReference>
<dbReference type="EMBL" id="AZGB01000015">
    <property type="protein sequence ID" value="KRM06424.1"/>
    <property type="molecule type" value="Genomic_DNA"/>
</dbReference>
<dbReference type="EC" id="4.2.1.113" evidence="5 6"/>
<proteinExistence type="predicted"/>
<comment type="caution">
    <text evidence="8">The sequence shown here is derived from an EMBL/GenBank/DDBJ whole genome shotgun (WGS) entry which is preliminary data.</text>
</comment>
<dbReference type="Pfam" id="PF02746">
    <property type="entry name" value="MR_MLE_N"/>
    <property type="match status" value="1"/>
</dbReference>
<evidence type="ECO:0000256" key="6">
    <source>
        <dbReference type="NCBIfam" id="TIGR01928"/>
    </source>
</evidence>
<dbReference type="SUPFAM" id="SSF51604">
    <property type="entry name" value="Enolase C-terminal domain-like"/>
    <property type="match status" value="1"/>
</dbReference>
<accession>A0A0R1VKT4</accession>
<dbReference type="PANTHER" id="PTHR48073:SF5">
    <property type="entry name" value="O-SUCCINYLBENZOATE SYNTHASE"/>
    <property type="match status" value="1"/>
</dbReference>
<dbReference type="SFLD" id="SFLDG00180">
    <property type="entry name" value="muconate_cycloisomerase"/>
    <property type="match status" value="1"/>
</dbReference>
<dbReference type="NCBIfam" id="TIGR01928">
    <property type="entry name" value="menC_lowGC_arch"/>
    <property type="match status" value="1"/>
</dbReference>
<dbReference type="PANTHER" id="PTHR48073">
    <property type="entry name" value="O-SUCCINYLBENZOATE SYNTHASE-RELATED"/>
    <property type="match status" value="1"/>
</dbReference>
<evidence type="ECO:0000256" key="4">
    <source>
        <dbReference type="ARBA" id="ARBA00023239"/>
    </source>
</evidence>